<feature type="region of interest" description="Disordered" evidence="1">
    <location>
        <begin position="30"/>
        <end position="58"/>
    </location>
</feature>
<dbReference type="Proteomes" id="UP000801492">
    <property type="component" value="Unassembled WGS sequence"/>
</dbReference>
<dbReference type="AlphaFoldDB" id="A0A8K0D973"/>
<sequence>MRQCTNEKKGSSRYLQLNLECKERVSFAELSPGSSGSEYVPDTEEISQVENDPAEDNFNQDQTEKVEEINRNENSHTVPEAKKADNAVEVSARKRMKMRYVDSNKWKRKTNQKNRESRQTYKGKTLKNIKWTYNNPRNARIEKDRCKCEIEENKK</sequence>
<evidence type="ECO:0000313" key="3">
    <source>
        <dbReference type="Proteomes" id="UP000801492"/>
    </source>
</evidence>
<accession>A0A8K0D973</accession>
<proteinExistence type="predicted"/>
<comment type="caution">
    <text evidence="2">The sequence shown here is derived from an EMBL/GenBank/DDBJ whole genome shotgun (WGS) entry which is preliminary data.</text>
</comment>
<gene>
    <name evidence="2" type="ORF">ILUMI_04678</name>
</gene>
<evidence type="ECO:0000256" key="1">
    <source>
        <dbReference type="SAM" id="MobiDB-lite"/>
    </source>
</evidence>
<dbReference type="EMBL" id="VTPC01001571">
    <property type="protein sequence ID" value="KAF2901509.1"/>
    <property type="molecule type" value="Genomic_DNA"/>
</dbReference>
<evidence type="ECO:0000313" key="2">
    <source>
        <dbReference type="EMBL" id="KAF2901509.1"/>
    </source>
</evidence>
<keyword evidence="3" id="KW-1185">Reference proteome</keyword>
<feature type="compositionally biased region" description="Acidic residues" evidence="1">
    <location>
        <begin position="41"/>
        <end position="55"/>
    </location>
</feature>
<reference evidence="2" key="1">
    <citation type="submission" date="2019-08" db="EMBL/GenBank/DDBJ databases">
        <title>The genome of the North American firefly Photinus pyralis.</title>
        <authorList>
            <consortium name="Photinus pyralis genome working group"/>
            <person name="Fallon T.R."/>
            <person name="Sander Lower S.E."/>
            <person name="Weng J.-K."/>
        </authorList>
    </citation>
    <scope>NUCLEOTIDE SEQUENCE</scope>
    <source>
        <strain evidence="2">TRF0915ILg1</strain>
        <tissue evidence="2">Whole body</tissue>
    </source>
</reference>
<organism evidence="2 3">
    <name type="scientific">Ignelater luminosus</name>
    <name type="common">Cucubano</name>
    <name type="synonym">Pyrophorus luminosus</name>
    <dbReference type="NCBI Taxonomy" id="2038154"/>
    <lineage>
        <taxon>Eukaryota</taxon>
        <taxon>Metazoa</taxon>
        <taxon>Ecdysozoa</taxon>
        <taxon>Arthropoda</taxon>
        <taxon>Hexapoda</taxon>
        <taxon>Insecta</taxon>
        <taxon>Pterygota</taxon>
        <taxon>Neoptera</taxon>
        <taxon>Endopterygota</taxon>
        <taxon>Coleoptera</taxon>
        <taxon>Polyphaga</taxon>
        <taxon>Elateriformia</taxon>
        <taxon>Elateroidea</taxon>
        <taxon>Elateridae</taxon>
        <taxon>Agrypninae</taxon>
        <taxon>Pyrophorini</taxon>
        <taxon>Ignelater</taxon>
    </lineage>
</organism>
<protein>
    <submittedName>
        <fullName evidence="2">Uncharacterized protein</fullName>
    </submittedName>
</protein>
<name>A0A8K0D973_IGNLU</name>